<name>A0AAU7K8G7_9SPHI</name>
<protein>
    <recommendedName>
        <fullName evidence="3">Pentapeptide repeat-containing protein</fullName>
    </recommendedName>
</protein>
<organism evidence="2">
    <name type="scientific">Pedobacter sp. KACC 23697</name>
    <dbReference type="NCBI Taxonomy" id="3149230"/>
    <lineage>
        <taxon>Bacteria</taxon>
        <taxon>Pseudomonadati</taxon>
        <taxon>Bacteroidota</taxon>
        <taxon>Sphingobacteriia</taxon>
        <taxon>Sphingobacteriales</taxon>
        <taxon>Sphingobacteriaceae</taxon>
        <taxon>Pedobacter</taxon>
    </lineage>
</organism>
<dbReference type="EMBL" id="CP157485">
    <property type="protein sequence ID" value="XBO49021.1"/>
    <property type="molecule type" value="Genomic_DNA"/>
</dbReference>
<sequence length="207" mass="23409">MKTAKSIALILLIIISSSTTSYILAQNKQIKQADICAELEKVNGNEMIKRLADQRIAFNKNRSNHNLPKAEYIINRSNLTIINFNGLDYYVKNNRLTGIKGLNLSDSVMNQITAKLILLDGIQYEQSELLNNEHVNPNSNLQKIWYMDRQFMLTLKILSSTVRDIAALTKNENPSLTVETNVAKMRLPNIDKAAKKSNMQSLLSLSK</sequence>
<evidence type="ECO:0008006" key="3">
    <source>
        <dbReference type="Google" id="ProtNLM"/>
    </source>
</evidence>
<accession>A0AAU7K8G7</accession>
<evidence type="ECO:0000256" key="1">
    <source>
        <dbReference type="SAM" id="SignalP"/>
    </source>
</evidence>
<proteinExistence type="predicted"/>
<gene>
    <name evidence="2" type="ORF">ABEG20_05320</name>
</gene>
<feature type="chain" id="PRO_5043829059" description="Pentapeptide repeat-containing protein" evidence="1">
    <location>
        <begin position="22"/>
        <end position="207"/>
    </location>
</feature>
<dbReference type="RefSeq" id="WP_406826355.1">
    <property type="nucleotide sequence ID" value="NZ_CP157485.1"/>
</dbReference>
<reference evidence="2" key="1">
    <citation type="submission" date="2024-05" db="EMBL/GenBank/DDBJ databases">
        <authorList>
            <person name="Kim S."/>
            <person name="Heo J."/>
            <person name="Choi H."/>
            <person name="Choi Y."/>
            <person name="Kwon S.-W."/>
            <person name="Kim Y."/>
        </authorList>
    </citation>
    <scope>NUCLEOTIDE SEQUENCE</scope>
    <source>
        <strain evidence="2">KACC 23697</strain>
    </source>
</reference>
<feature type="signal peptide" evidence="1">
    <location>
        <begin position="1"/>
        <end position="21"/>
    </location>
</feature>
<keyword evidence="1" id="KW-0732">Signal</keyword>
<dbReference type="AlphaFoldDB" id="A0AAU7K8G7"/>
<evidence type="ECO:0000313" key="2">
    <source>
        <dbReference type="EMBL" id="XBO49021.1"/>
    </source>
</evidence>